<dbReference type="GO" id="GO:0015074">
    <property type="term" value="P:DNA integration"/>
    <property type="evidence" value="ECO:0007669"/>
    <property type="project" value="InterPro"/>
</dbReference>
<dbReference type="PANTHER" id="PTHR37984:SF15">
    <property type="entry name" value="INTEGRASE CATALYTIC DOMAIN-CONTAINING PROTEIN"/>
    <property type="match status" value="1"/>
</dbReference>
<accession>A0A498LRH2</accession>
<dbReference type="PROSITE" id="PS50994">
    <property type="entry name" value="INTEGRASE"/>
    <property type="match status" value="2"/>
</dbReference>
<dbReference type="Gene3D" id="3.30.420.10">
    <property type="entry name" value="Ribonuclease H-like superfamily/Ribonuclease H"/>
    <property type="match status" value="2"/>
</dbReference>
<name>A0A498LRH2_LABRO</name>
<feature type="region of interest" description="Disordered" evidence="2">
    <location>
        <begin position="500"/>
        <end position="520"/>
    </location>
</feature>
<protein>
    <recommendedName>
        <fullName evidence="1">Gypsy retrotransposon integrase-like protein 1</fullName>
    </recommendedName>
</protein>
<dbReference type="EMBL" id="QBIY01013331">
    <property type="protein sequence ID" value="RXN08067.1"/>
    <property type="molecule type" value="Genomic_DNA"/>
</dbReference>
<organism evidence="4 5">
    <name type="scientific">Labeo rohita</name>
    <name type="common">Indian major carp</name>
    <name type="synonym">Cyprinus rohita</name>
    <dbReference type="NCBI Taxonomy" id="84645"/>
    <lineage>
        <taxon>Eukaryota</taxon>
        <taxon>Metazoa</taxon>
        <taxon>Chordata</taxon>
        <taxon>Craniata</taxon>
        <taxon>Vertebrata</taxon>
        <taxon>Euteleostomi</taxon>
        <taxon>Actinopterygii</taxon>
        <taxon>Neopterygii</taxon>
        <taxon>Teleostei</taxon>
        <taxon>Ostariophysi</taxon>
        <taxon>Cypriniformes</taxon>
        <taxon>Cyprinidae</taxon>
        <taxon>Labeoninae</taxon>
        <taxon>Labeonini</taxon>
        <taxon>Labeo</taxon>
    </lineage>
</organism>
<dbReference type="PANTHER" id="PTHR37984">
    <property type="entry name" value="PROTEIN CBG26694"/>
    <property type="match status" value="1"/>
</dbReference>
<dbReference type="SUPFAM" id="SSF53098">
    <property type="entry name" value="Ribonuclease H-like"/>
    <property type="match status" value="2"/>
</dbReference>
<keyword evidence="5" id="KW-1185">Reference proteome</keyword>
<dbReference type="InterPro" id="IPR012337">
    <property type="entry name" value="RNaseH-like_sf"/>
</dbReference>
<dbReference type="InterPro" id="IPR001584">
    <property type="entry name" value="Integrase_cat-core"/>
</dbReference>
<dbReference type="Gene3D" id="1.10.340.70">
    <property type="match status" value="1"/>
</dbReference>
<evidence type="ECO:0000313" key="5">
    <source>
        <dbReference type="Proteomes" id="UP000290572"/>
    </source>
</evidence>
<proteinExistence type="predicted"/>
<dbReference type="AlphaFoldDB" id="A0A498LRH2"/>
<dbReference type="InterPro" id="IPR036397">
    <property type="entry name" value="RNaseH_sf"/>
</dbReference>
<dbReference type="FunFam" id="3.30.420.10:FF:000032">
    <property type="entry name" value="Retrovirus-related Pol polyprotein from transposon 297-like Protein"/>
    <property type="match status" value="2"/>
</dbReference>
<sequence length="1047" mass="119184">MDYLTVEPDNSNTKDILVITDHFTRYAIAVPTKDQKARTVARFLWDHFLLHYGFPEKLHSDQGPDFESRTIQELCKVAGIRKVRTTPYHPRGNPVERFNRTLLQMLGTLENDKKAHWKEFVKPLVHAYNCTKNDATGYSPYEMMFGRQPRLPVDLAFGLPVSDSSHSHSQYVKSLKDRLEESYRLATRNVLKVAGRNKRRFDRNVVASVLDVGDRVLVRNVRLRGKHKIADRWEPNVYVVLRKSSGIPVYTVCPEGKEGPVRTLHRDLLLPCGFLHNTEFSDSVQQKEHRRPRTRAQSRIENTAEEETVHCQSESDSESVHFDVSGESLEFTTKVILEGRPTHNSKSSLVTRNLPEVVSESPPSAVLDRLRESAPVERNLTSNGVEITSPEMCHAEPDASGVEPEKDGEDGLVKVMSEKECNDSSEILDESFEVVNEVGPDAHVENTTSHPQSPSVRHLPDIRTVADEAGAQAEALTVWAERQALCTTDARFRSVQHPWGHLSNSKRRDSDSHRPGKANADADVLSRWPLDIDKYVTACTEVLTEEVVRATWEGSQIDRENDVAWVAALNARQEGAGWQDGVSAMKLDHTELRTAQREDPDIGELIKLKESGRELTPERRKAAKGGSKRLMYEWGKLVLQEGILYRKTNERIQLVLPAKFRQLALETTACDMGHVGTERVLDLARRRFYWPFMKKEIEHYVTQQCQCIKQKKPVMQVKAPMGSLTSSCPFDLVSIDYLHLERSRGGYEYILVLVDHFTRFAQAYPTRDKSGRTAAERIFNNYIPRFGYPGKLYHDQGREFENQLFAALQRLTGVGNSRTTPYHPQANPAERFNRTLLQMLRTLEEKEKDRWKEHLPKVVHAYNCTKHEATGFSPFFLLYGRHPRLPVDLLFGLGLEDDQYSPRDYAEKWAQRMAAAYKLASDNSKQASARNKKYYDQHLRGVVLQPGDRVLVRNMSERGGPGKLRSYWERTKSNALSIAPQSPSGYLLEPRDGCSSGFVAVQRKEDTCSVGRKDRPSGLCTADAWFEKRRDCQGPLSKKEPKLKASV</sequence>
<evidence type="ECO:0000256" key="1">
    <source>
        <dbReference type="ARBA" id="ARBA00039658"/>
    </source>
</evidence>
<evidence type="ECO:0000313" key="4">
    <source>
        <dbReference type="EMBL" id="RXN08067.1"/>
    </source>
</evidence>
<comment type="caution">
    <text evidence="4">The sequence shown here is derived from an EMBL/GenBank/DDBJ whole genome shotgun (WGS) entry which is preliminary data.</text>
</comment>
<gene>
    <name evidence="4" type="ORF">ROHU_011753</name>
</gene>
<reference evidence="4 5" key="1">
    <citation type="submission" date="2018-03" db="EMBL/GenBank/DDBJ databases">
        <title>Draft genome sequence of Rohu Carp (Labeo rohita).</title>
        <authorList>
            <person name="Das P."/>
            <person name="Kushwaha B."/>
            <person name="Joshi C.G."/>
            <person name="Kumar D."/>
            <person name="Nagpure N.S."/>
            <person name="Sahoo L."/>
            <person name="Das S.P."/>
            <person name="Bit A."/>
            <person name="Patnaik S."/>
            <person name="Meher P.K."/>
            <person name="Jayasankar P."/>
            <person name="Koringa P.G."/>
            <person name="Patel N.V."/>
            <person name="Hinsu A.T."/>
            <person name="Kumar R."/>
            <person name="Pandey M."/>
            <person name="Agarwal S."/>
            <person name="Srivastava S."/>
            <person name="Singh M."/>
            <person name="Iquebal M.A."/>
            <person name="Jaiswal S."/>
            <person name="Angadi U.B."/>
            <person name="Kumar N."/>
            <person name="Raza M."/>
            <person name="Shah T.M."/>
            <person name="Rai A."/>
            <person name="Jena J.K."/>
        </authorList>
    </citation>
    <scope>NUCLEOTIDE SEQUENCE [LARGE SCALE GENOMIC DNA]</scope>
    <source>
        <strain evidence="4">DASCIFA01</strain>
        <tissue evidence="4">Testis</tissue>
    </source>
</reference>
<evidence type="ECO:0000259" key="3">
    <source>
        <dbReference type="PROSITE" id="PS50994"/>
    </source>
</evidence>
<dbReference type="InterPro" id="IPR041588">
    <property type="entry name" value="Integrase_H2C2"/>
</dbReference>
<dbReference type="Pfam" id="PF00665">
    <property type="entry name" value="rve"/>
    <property type="match status" value="2"/>
</dbReference>
<dbReference type="GO" id="GO:0003676">
    <property type="term" value="F:nucleic acid binding"/>
    <property type="evidence" value="ECO:0007669"/>
    <property type="project" value="InterPro"/>
</dbReference>
<evidence type="ECO:0000256" key="2">
    <source>
        <dbReference type="SAM" id="MobiDB-lite"/>
    </source>
</evidence>
<feature type="region of interest" description="Disordered" evidence="2">
    <location>
        <begin position="302"/>
        <end position="322"/>
    </location>
</feature>
<dbReference type="InterPro" id="IPR050951">
    <property type="entry name" value="Retrovirus_Pol_polyprotein"/>
</dbReference>
<dbReference type="STRING" id="84645.A0A498LRH2"/>
<dbReference type="Proteomes" id="UP000290572">
    <property type="component" value="Unassembled WGS sequence"/>
</dbReference>
<feature type="domain" description="Integrase catalytic" evidence="3">
    <location>
        <begin position="725"/>
        <end position="882"/>
    </location>
</feature>
<feature type="domain" description="Integrase catalytic" evidence="3">
    <location>
        <begin position="1"/>
        <end position="148"/>
    </location>
</feature>
<dbReference type="FunFam" id="1.10.340.70:FF:000001">
    <property type="entry name" value="Retrovirus-related Pol polyprotein from transposon gypsy-like Protein"/>
    <property type="match status" value="1"/>
</dbReference>
<dbReference type="Pfam" id="PF17921">
    <property type="entry name" value="Integrase_H2C2"/>
    <property type="match status" value="1"/>
</dbReference>